<name>A0A3M6UDU8_POCDA</name>
<dbReference type="Proteomes" id="UP000275408">
    <property type="component" value="Unassembled WGS sequence"/>
</dbReference>
<comment type="caution">
    <text evidence="1">The sequence shown here is derived from an EMBL/GenBank/DDBJ whole genome shotgun (WGS) entry which is preliminary data.</text>
</comment>
<accession>A0A3M6UDU8</accession>
<evidence type="ECO:0000313" key="2">
    <source>
        <dbReference type="Proteomes" id="UP000275408"/>
    </source>
</evidence>
<sequence length="305" mass="34886">MLQKRAARVILEADTRSNSVKLFKKLAWLRLHDEIKLNKSTLVFKRLQGSCPAYITLPDIQDQLEPLQNVIPLTFIPATRERKYNRQNRGILTLLVRMQGWEASRELASSVKLDNYRLATFIICIGTEALNMHSGLPFASNVEKGGIDEVLEIHNRATLSSLAFYRRYLCGRHHSQFLIRHDKWTLGLTSALQQDLDDLSQWLAGNNMVTNAAETKCLLVTGKCLTNRIVDGSLNLHLGNSNAEQVESQKLLGLTIDRHLSFNIHVERLCKKQPQKKAVYRKIRRFLPTEQGIPYYNAMIQQPIL</sequence>
<gene>
    <name evidence="1" type="ORF">pdam_00018476</name>
</gene>
<keyword evidence="2" id="KW-1185">Reference proteome</keyword>
<dbReference type="AlphaFoldDB" id="A0A3M6UDU8"/>
<evidence type="ECO:0000313" key="1">
    <source>
        <dbReference type="EMBL" id="RMX51857.1"/>
    </source>
</evidence>
<proteinExistence type="predicted"/>
<protein>
    <recommendedName>
        <fullName evidence="3">Reverse transcriptase domain-containing protein</fullName>
    </recommendedName>
</protein>
<evidence type="ECO:0008006" key="3">
    <source>
        <dbReference type="Google" id="ProtNLM"/>
    </source>
</evidence>
<organism evidence="1 2">
    <name type="scientific">Pocillopora damicornis</name>
    <name type="common">Cauliflower coral</name>
    <name type="synonym">Millepora damicornis</name>
    <dbReference type="NCBI Taxonomy" id="46731"/>
    <lineage>
        <taxon>Eukaryota</taxon>
        <taxon>Metazoa</taxon>
        <taxon>Cnidaria</taxon>
        <taxon>Anthozoa</taxon>
        <taxon>Hexacorallia</taxon>
        <taxon>Scleractinia</taxon>
        <taxon>Astrocoeniina</taxon>
        <taxon>Pocilloporidae</taxon>
        <taxon>Pocillopora</taxon>
    </lineage>
</organism>
<dbReference type="EMBL" id="RCHS01001712">
    <property type="protein sequence ID" value="RMX51857.1"/>
    <property type="molecule type" value="Genomic_DNA"/>
</dbReference>
<reference evidence="1 2" key="1">
    <citation type="journal article" date="2018" name="Sci. Rep.">
        <title>Comparative analysis of the Pocillopora damicornis genome highlights role of immune system in coral evolution.</title>
        <authorList>
            <person name="Cunning R."/>
            <person name="Bay R.A."/>
            <person name="Gillette P."/>
            <person name="Baker A.C."/>
            <person name="Traylor-Knowles N."/>
        </authorList>
    </citation>
    <scope>NUCLEOTIDE SEQUENCE [LARGE SCALE GENOMIC DNA]</scope>
    <source>
        <strain evidence="1">RSMAS</strain>
        <tissue evidence="1">Whole animal</tissue>
    </source>
</reference>